<comment type="caution">
    <text evidence="8">The sequence shown here is derived from an EMBL/GenBank/DDBJ whole genome shotgun (WGS) entry which is preliminary data.</text>
</comment>
<dbReference type="PANTHER" id="PTHR30288">
    <property type="entry name" value="FLAGELLAR CAP/ASSEMBLY PROTEIN FLID"/>
    <property type="match status" value="1"/>
</dbReference>
<feature type="domain" description="Flagellar hook-associated protein 2 C-terminal" evidence="7">
    <location>
        <begin position="224"/>
        <end position="462"/>
    </location>
</feature>
<dbReference type="eggNOG" id="COG1345">
    <property type="taxonomic scope" value="Bacteria"/>
</dbReference>
<name>N6Z415_THAL4</name>
<accession>N6Z415</accession>
<evidence type="ECO:0000313" key="9">
    <source>
        <dbReference type="Proteomes" id="UP000013232"/>
    </source>
</evidence>
<dbReference type="InterPro" id="IPR010809">
    <property type="entry name" value="FliD_C"/>
</dbReference>
<comment type="subunit">
    <text evidence="2 5">Homopentamer.</text>
</comment>
<dbReference type="PANTHER" id="PTHR30288:SF0">
    <property type="entry name" value="FLAGELLAR HOOK-ASSOCIATED PROTEIN 2"/>
    <property type="match status" value="1"/>
</dbReference>
<evidence type="ECO:0000256" key="2">
    <source>
        <dbReference type="ARBA" id="ARBA00011255"/>
    </source>
</evidence>
<dbReference type="EMBL" id="AMXE01000047">
    <property type="protein sequence ID" value="ENO86854.1"/>
    <property type="molecule type" value="Genomic_DNA"/>
</dbReference>
<organism evidence="8 9">
    <name type="scientific">Thauera linaloolentis (strain DSM 12138 / JCM 21573 / CCUG 41526 / CIP 105981 / IAM 15112 / NBRC 102519 / 47Lol)</name>
    <dbReference type="NCBI Taxonomy" id="1123367"/>
    <lineage>
        <taxon>Bacteria</taxon>
        <taxon>Pseudomonadati</taxon>
        <taxon>Pseudomonadota</taxon>
        <taxon>Betaproteobacteria</taxon>
        <taxon>Rhodocyclales</taxon>
        <taxon>Zoogloeaceae</taxon>
        <taxon>Thauera</taxon>
    </lineage>
</organism>
<dbReference type="Proteomes" id="UP000013232">
    <property type="component" value="Unassembled WGS sequence"/>
</dbReference>
<keyword evidence="5" id="KW-0964">Secreted</keyword>
<dbReference type="AlphaFoldDB" id="N6Z415"/>
<dbReference type="GO" id="GO:0005576">
    <property type="term" value="C:extracellular region"/>
    <property type="evidence" value="ECO:0007669"/>
    <property type="project" value="UniProtKB-SubCell"/>
</dbReference>
<keyword evidence="8" id="KW-0969">Cilium</keyword>
<dbReference type="GO" id="GO:0071973">
    <property type="term" value="P:bacterial-type flagellum-dependent cell motility"/>
    <property type="evidence" value="ECO:0007669"/>
    <property type="project" value="TreeGrafter"/>
</dbReference>
<sequence length="485" mass="50643">MAAITSGGSVLDITSIVSQLVAVERQQTQQPLVTKEAAQTAKLSAFGQIKGVLSSLQTAVDALGKDGLFGGVKTTVNGKGFTATAKAGAAVGNHAIEVFQTAKEQRIATDPTTSFVPAGAGSLSIQFGTVNEGGTFEGDPERMASLEFSGGTLAELRDAINGDSTLGIKATIVNNGRADQLVLTGSATGENMAFKLTGADGLADLSYDPGTAAPASQLHSVQAAQSARLKVDGIEITRGKNSIDDVIDGITLTLNDEPEGDATSLKGTLTVTTDNEQARKAVDAFIKAYNDVNDTLKSLTAYDVKTKTGSTLTGDSTVRNIQTTLRNALNDALGGLGNIRSLAEIGIGTGATTDKETGQVTVDGKLSLDSAKFEAALSNPDKDVAAFFAGKDGVQGLAATFSERLTGLLDDKRGVIANRTSSIDDTIQSLQEKYERTEERIQLLETRYRLEFSRLDTLLAGMSQTSTYLTQQLANLPKISSSSSR</sequence>
<comment type="function">
    <text evidence="5">Required for morphogenesis and for the elongation of the flagellar filament by facilitating polymerization of the flagellin monomers at the tip of growing filament. Forms a capping structure, which prevents flagellin subunits (transported through the central channel of the flagellum) from leaking out without polymerization at the distal end.</text>
</comment>
<dbReference type="GO" id="GO:0009424">
    <property type="term" value="C:bacterial-type flagellum hook"/>
    <property type="evidence" value="ECO:0007669"/>
    <property type="project" value="UniProtKB-UniRule"/>
</dbReference>
<feature type="domain" description="Flagellar hook-associated protein 2 N-terminal" evidence="6">
    <location>
        <begin position="9"/>
        <end position="105"/>
    </location>
</feature>
<dbReference type="STRING" id="1123367.GCA_000621305_00073"/>
<keyword evidence="8" id="KW-0966">Cell projection</keyword>
<dbReference type="InterPro" id="IPR040026">
    <property type="entry name" value="FliD"/>
</dbReference>
<dbReference type="Pfam" id="PF07195">
    <property type="entry name" value="FliD_C"/>
    <property type="match status" value="1"/>
</dbReference>
<comment type="similarity">
    <text evidence="1 5">Belongs to the FliD family.</text>
</comment>
<evidence type="ECO:0000313" key="8">
    <source>
        <dbReference type="EMBL" id="ENO86854.1"/>
    </source>
</evidence>
<evidence type="ECO:0000256" key="3">
    <source>
        <dbReference type="ARBA" id="ARBA00023054"/>
    </source>
</evidence>
<comment type="subcellular location">
    <subcellularLocation>
        <location evidence="5">Secreted</location>
    </subcellularLocation>
    <subcellularLocation>
        <location evidence="5">Bacterial flagellum</location>
    </subcellularLocation>
</comment>
<evidence type="ECO:0000256" key="1">
    <source>
        <dbReference type="ARBA" id="ARBA00009764"/>
    </source>
</evidence>
<dbReference type="Pfam" id="PF02465">
    <property type="entry name" value="FliD_N"/>
    <property type="match status" value="1"/>
</dbReference>
<gene>
    <name evidence="8" type="ORF">C666_12225</name>
</gene>
<protein>
    <recommendedName>
        <fullName evidence="5">Flagellar hook-associated protein 2</fullName>
        <shortName evidence="5">HAP2</shortName>
    </recommendedName>
    <alternativeName>
        <fullName evidence="5">Flagellar cap protein</fullName>
    </alternativeName>
</protein>
<evidence type="ECO:0000259" key="6">
    <source>
        <dbReference type="Pfam" id="PF02465"/>
    </source>
</evidence>
<keyword evidence="3 5" id="KW-0175">Coiled coil</keyword>
<keyword evidence="4 5" id="KW-0975">Bacterial flagellum</keyword>
<evidence type="ECO:0000256" key="4">
    <source>
        <dbReference type="ARBA" id="ARBA00023143"/>
    </source>
</evidence>
<dbReference type="OrthoDB" id="5980200at2"/>
<evidence type="ECO:0000259" key="7">
    <source>
        <dbReference type="Pfam" id="PF07195"/>
    </source>
</evidence>
<dbReference type="GO" id="GO:0009421">
    <property type="term" value="C:bacterial-type flagellum filament cap"/>
    <property type="evidence" value="ECO:0007669"/>
    <property type="project" value="InterPro"/>
</dbReference>
<dbReference type="RefSeq" id="WP_004339505.1">
    <property type="nucleotide sequence ID" value="NZ_AMXE01000047.1"/>
</dbReference>
<keyword evidence="9" id="KW-1185">Reference proteome</keyword>
<dbReference type="GO" id="GO:0007155">
    <property type="term" value="P:cell adhesion"/>
    <property type="evidence" value="ECO:0007669"/>
    <property type="project" value="InterPro"/>
</dbReference>
<feature type="coiled-coil region" evidence="5">
    <location>
        <begin position="420"/>
        <end position="447"/>
    </location>
</feature>
<evidence type="ECO:0000256" key="5">
    <source>
        <dbReference type="RuleBase" id="RU362066"/>
    </source>
</evidence>
<proteinExistence type="inferred from homology"/>
<dbReference type="InterPro" id="IPR003481">
    <property type="entry name" value="FliD_N"/>
</dbReference>
<keyword evidence="8" id="KW-0282">Flagellum</keyword>
<reference evidence="8 9" key="1">
    <citation type="submission" date="2012-09" db="EMBL/GenBank/DDBJ databases">
        <title>Draft Genome Sequences of 6 Strains from Genus Thauera.</title>
        <authorList>
            <person name="Liu B."/>
            <person name="Shapleigh J.P."/>
            <person name="Frostegard A.H."/>
        </authorList>
    </citation>
    <scope>NUCLEOTIDE SEQUENCE [LARGE SCALE GENOMIC DNA]</scope>
    <source>
        <strain evidence="9">47Lol / DSM 12138</strain>
    </source>
</reference>